<dbReference type="AlphaFoldDB" id="A0AAW9QYZ0"/>
<comment type="caution">
    <text evidence="1">The sequence shown here is derived from an EMBL/GenBank/DDBJ whole genome shotgun (WGS) entry which is preliminary data.</text>
</comment>
<dbReference type="EMBL" id="JBAFSM010000038">
    <property type="protein sequence ID" value="MEG3438968.1"/>
    <property type="molecule type" value="Genomic_DNA"/>
</dbReference>
<keyword evidence="2" id="KW-1185">Reference proteome</keyword>
<reference evidence="1 2" key="1">
    <citation type="submission" date="2024-01" db="EMBL/GenBank/DDBJ databases">
        <title>Genomic insights into the taxonomy and metabolism of the cyanobacterium Pannus brasiliensis CCIBt3594.</title>
        <authorList>
            <person name="Machado M."/>
            <person name="Botero N.B."/>
            <person name="Andreote A.P.D."/>
            <person name="Feitosa A.M.T."/>
            <person name="Popin R."/>
            <person name="Sivonen K."/>
            <person name="Fiore M.F."/>
        </authorList>
    </citation>
    <scope>NUCLEOTIDE SEQUENCE [LARGE SCALE GENOMIC DNA]</scope>
    <source>
        <strain evidence="1 2">CCIBt3594</strain>
    </source>
</reference>
<proteinExistence type="predicted"/>
<dbReference type="Proteomes" id="UP001328733">
    <property type="component" value="Unassembled WGS sequence"/>
</dbReference>
<organism evidence="1 2">
    <name type="scientific">Pannus brasiliensis CCIBt3594</name>
    <dbReference type="NCBI Taxonomy" id="1427578"/>
    <lineage>
        <taxon>Bacteria</taxon>
        <taxon>Bacillati</taxon>
        <taxon>Cyanobacteriota</taxon>
        <taxon>Cyanophyceae</taxon>
        <taxon>Oscillatoriophycideae</taxon>
        <taxon>Chroococcales</taxon>
        <taxon>Microcystaceae</taxon>
        <taxon>Pannus</taxon>
    </lineage>
</organism>
<sequence length="193" mass="20903">MTMKSWIKKITVYVAIATVPVGLLEITRPTPVLANQFDTCIRQIAGAGVSPRDAAQACSDALIPKELSRCVAMINSRTPIDGQSALLACYQVRRPIDLANCVVDIHRAVPAIAAAPATKQDKKAPSELSLQTLDSCRKSLLPGRFSECVIATSRDVAKETPAEALDTCLSAEDFPRDLFPAYPQNQNLNELRP</sequence>
<evidence type="ECO:0000313" key="1">
    <source>
        <dbReference type="EMBL" id="MEG3438968.1"/>
    </source>
</evidence>
<name>A0AAW9QYZ0_9CHRO</name>
<protein>
    <submittedName>
        <fullName evidence="1">Uncharacterized protein</fullName>
    </submittedName>
</protein>
<gene>
    <name evidence="1" type="ORF">V0288_17715</name>
</gene>
<evidence type="ECO:0000313" key="2">
    <source>
        <dbReference type="Proteomes" id="UP001328733"/>
    </source>
</evidence>
<accession>A0AAW9QYZ0</accession>